<dbReference type="InterPro" id="IPR002173">
    <property type="entry name" value="Carboh/pur_kinase_PfkB_CS"/>
</dbReference>
<dbReference type="GO" id="GO:0008443">
    <property type="term" value="F:phosphofructokinase activity"/>
    <property type="evidence" value="ECO:0007669"/>
    <property type="project" value="TreeGrafter"/>
</dbReference>
<dbReference type="OrthoDB" id="9801219at2"/>
<dbReference type="GO" id="GO:0016052">
    <property type="term" value="P:carbohydrate catabolic process"/>
    <property type="evidence" value="ECO:0007669"/>
    <property type="project" value="UniProtKB-ARBA"/>
</dbReference>
<dbReference type="InterPro" id="IPR029056">
    <property type="entry name" value="Ribokinase-like"/>
</dbReference>
<dbReference type="PROSITE" id="PS00583">
    <property type="entry name" value="PFKB_KINASES_1"/>
    <property type="match status" value="1"/>
</dbReference>
<dbReference type="InterPro" id="IPR011611">
    <property type="entry name" value="PfkB_dom"/>
</dbReference>
<dbReference type="GO" id="GO:0005829">
    <property type="term" value="C:cytosol"/>
    <property type="evidence" value="ECO:0007669"/>
    <property type="project" value="TreeGrafter"/>
</dbReference>
<evidence type="ECO:0000256" key="2">
    <source>
        <dbReference type="ARBA" id="ARBA00022679"/>
    </source>
</evidence>
<dbReference type="CDD" id="cd01164">
    <property type="entry name" value="FruK_PfkB_like"/>
    <property type="match status" value="1"/>
</dbReference>
<keyword evidence="9" id="KW-1185">Reference proteome</keyword>
<protein>
    <submittedName>
        <fullName evidence="8">1-phosphofructokinase</fullName>
    </submittedName>
</protein>
<dbReference type="PANTHER" id="PTHR46566">
    <property type="entry name" value="1-PHOSPHOFRUCTOKINASE-RELATED"/>
    <property type="match status" value="1"/>
</dbReference>
<dbReference type="Pfam" id="PF00294">
    <property type="entry name" value="PfkB"/>
    <property type="match status" value="1"/>
</dbReference>
<dbReference type="PIRSF" id="PIRSF000535">
    <property type="entry name" value="1PFK/6PFK/LacC"/>
    <property type="match status" value="1"/>
</dbReference>
<dbReference type="FunFam" id="3.40.1190.20:FF:000001">
    <property type="entry name" value="Phosphofructokinase"/>
    <property type="match status" value="1"/>
</dbReference>
<dbReference type="Proteomes" id="UP000250462">
    <property type="component" value="Unassembled WGS sequence"/>
</dbReference>
<sequence length="309" mass="31433">MTVVTVTPNPALDITYTVDELHPGQTHRVRTTASRPGGKGLNVARVLDALGVSVAVTGIAGGAEGAALRERAGAHGLRDTFITAELDTRRTVTVVDDATGTATSFNEPGPAVDASTWRLLHDRVVTLCADADVVTVSGSLPPGVPAAALASLVEAVSGAGVPIVVDTSGPALLAAARARPSALKPNADELREATGIEDLHRAATWLRRESGAAVVVSLGAAGLLAVTGDGTWTARLPSPVTGNATGAGDSVVAALARGMQAGWRWPDTLRQACALSAATVRSPVAGEFDAASWRALAPTIDVEEIEVVE</sequence>
<dbReference type="RefSeq" id="WP_112256842.1">
    <property type="nucleotide sequence ID" value="NZ_QMIG01000002.1"/>
</dbReference>
<reference evidence="8 9" key="1">
    <citation type="submission" date="2018-06" db="EMBL/GenBank/DDBJ databases">
        <title>Phytoactinopolyspora halophila sp. nov., a novel halophilic actinomycete isolated from a saline soil in China.</title>
        <authorList>
            <person name="Tang S.-K."/>
        </authorList>
    </citation>
    <scope>NUCLEOTIDE SEQUENCE [LARGE SCALE GENOMIC DNA]</scope>
    <source>
        <strain evidence="8 9">YIM 96934</strain>
    </source>
</reference>
<keyword evidence="3" id="KW-0547">Nucleotide-binding</keyword>
<organism evidence="8 9">
    <name type="scientific">Phytoactinopolyspora halophila</name>
    <dbReference type="NCBI Taxonomy" id="1981511"/>
    <lineage>
        <taxon>Bacteria</taxon>
        <taxon>Bacillati</taxon>
        <taxon>Actinomycetota</taxon>
        <taxon>Actinomycetes</taxon>
        <taxon>Jiangellales</taxon>
        <taxon>Jiangellaceae</taxon>
        <taxon>Phytoactinopolyspora</taxon>
    </lineage>
</organism>
<dbReference type="SUPFAM" id="SSF53613">
    <property type="entry name" value="Ribokinase-like"/>
    <property type="match status" value="1"/>
</dbReference>
<dbReference type="GO" id="GO:0044281">
    <property type="term" value="P:small molecule metabolic process"/>
    <property type="evidence" value="ECO:0007669"/>
    <property type="project" value="UniProtKB-ARBA"/>
</dbReference>
<dbReference type="GO" id="GO:0005524">
    <property type="term" value="F:ATP binding"/>
    <property type="evidence" value="ECO:0007669"/>
    <property type="project" value="UniProtKB-KW"/>
</dbReference>
<dbReference type="Gene3D" id="3.40.1190.20">
    <property type="match status" value="1"/>
</dbReference>
<evidence type="ECO:0000259" key="7">
    <source>
        <dbReference type="Pfam" id="PF00294"/>
    </source>
</evidence>
<proteinExistence type="inferred from homology"/>
<evidence type="ECO:0000256" key="3">
    <source>
        <dbReference type="ARBA" id="ARBA00022741"/>
    </source>
</evidence>
<name>A0A329R0J9_9ACTN</name>
<dbReference type="NCBIfam" id="TIGR03168">
    <property type="entry name" value="1-PFK"/>
    <property type="match status" value="1"/>
</dbReference>
<evidence type="ECO:0000256" key="6">
    <source>
        <dbReference type="PIRNR" id="PIRNR000535"/>
    </source>
</evidence>
<evidence type="ECO:0000256" key="1">
    <source>
        <dbReference type="ARBA" id="ARBA00010688"/>
    </source>
</evidence>
<keyword evidence="2 6" id="KW-0808">Transferase</keyword>
<keyword evidence="5" id="KW-0067">ATP-binding</keyword>
<comment type="similarity">
    <text evidence="1">Belongs to the carbohydrate kinase PfkB family.</text>
</comment>
<keyword evidence="4 8" id="KW-0418">Kinase</keyword>
<dbReference type="InterPro" id="IPR017583">
    <property type="entry name" value="Tagatose/fructose_Pkinase"/>
</dbReference>
<evidence type="ECO:0000256" key="4">
    <source>
        <dbReference type="ARBA" id="ARBA00022777"/>
    </source>
</evidence>
<gene>
    <name evidence="8" type="ORF">DPM12_03255</name>
</gene>
<evidence type="ECO:0000256" key="5">
    <source>
        <dbReference type="ARBA" id="ARBA00022840"/>
    </source>
</evidence>
<dbReference type="EMBL" id="QMIG01000002">
    <property type="protein sequence ID" value="RAW17883.1"/>
    <property type="molecule type" value="Genomic_DNA"/>
</dbReference>
<dbReference type="PANTHER" id="PTHR46566:SF5">
    <property type="entry name" value="1-PHOSPHOFRUCTOKINASE"/>
    <property type="match status" value="1"/>
</dbReference>
<comment type="caution">
    <text evidence="8">The sequence shown here is derived from an EMBL/GenBank/DDBJ whole genome shotgun (WGS) entry which is preliminary data.</text>
</comment>
<evidence type="ECO:0000313" key="9">
    <source>
        <dbReference type="Proteomes" id="UP000250462"/>
    </source>
</evidence>
<evidence type="ECO:0000313" key="8">
    <source>
        <dbReference type="EMBL" id="RAW17883.1"/>
    </source>
</evidence>
<feature type="domain" description="Carbohydrate kinase PfkB" evidence="7">
    <location>
        <begin position="13"/>
        <end position="285"/>
    </location>
</feature>
<accession>A0A329R0J9</accession>
<dbReference type="AlphaFoldDB" id="A0A329R0J9"/>